<dbReference type="PANTHER" id="PTHR18895:SF74">
    <property type="entry name" value="MTRF1L RELEASE FACTOR GLUTAMINE METHYLTRANSFERASE"/>
    <property type="match status" value="1"/>
</dbReference>
<evidence type="ECO:0000256" key="1">
    <source>
        <dbReference type="ARBA" id="ARBA00022603"/>
    </source>
</evidence>
<evidence type="ECO:0000256" key="5">
    <source>
        <dbReference type="HAMAP-Rule" id="MF_02126"/>
    </source>
</evidence>
<dbReference type="InterPro" id="IPR007848">
    <property type="entry name" value="Small_mtfrase_dom"/>
</dbReference>
<evidence type="ECO:0000313" key="8">
    <source>
        <dbReference type="EMBL" id="THV11598.1"/>
    </source>
</evidence>
<evidence type="ECO:0000313" key="9">
    <source>
        <dbReference type="Proteomes" id="UP000309667"/>
    </source>
</evidence>
<dbReference type="NCBIfam" id="TIGR03534">
    <property type="entry name" value="RF_mod_PrmC"/>
    <property type="match status" value="1"/>
</dbReference>
<feature type="binding site" evidence="5">
    <location>
        <begin position="195"/>
        <end position="198"/>
    </location>
    <ligand>
        <name>substrate</name>
    </ligand>
</feature>
<evidence type="ECO:0000256" key="3">
    <source>
        <dbReference type="ARBA" id="ARBA00022691"/>
    </source>
</evidence>
<name>A0ABY2QQC8_9HYPH</name>
<comment type="function">
    <text evidence="5">Methylates the class 1 translation termination release factors RF1/PrfA and RF2/PrfB on the glutamine residue of the universally conserved GGQ motif.</text>
</comment>
<keyword evidence="3 5" id="KW-0949">S-adenosyl-L-methionine</keyword>
<reference evidence="8 9" key="1">
    <citation type="submission" date="2019-04" db="EMBL/GenBank/DDBJ databases">
        <title>Genome sequence of strain 7209-2.</title>
        <authorList>
            <person name="Gao J."/>
            <person name="Sun J."/>
        </authorList>
    </citation>
    <scope>NUCLEOTIDE SEQUENCE [LARGE SCALE GENOMIC DNA]</scope>
    <source>
        <strain evidence="8 9">7209-2</strain>
    </source>
</reference>
<feature type="binding site" evidence="5">
    <location>
        <position position="152"/>
    </location>
    <ligand>
        <name>S-adenosyl-L-methionine</name>
        <dbReference type="ChEBI" id="CHEBI:59789"/>
    </ligand>
</feature>
<comment type="similarity">
    <text evidence="5">Belongs to the protein N5-glutamine methyltransferase family. PrmC subfamily.</text>
</comment>
<dbReference type="NCBIfam" id="TIGR00536">
    <property type="entry name" value="hemK_fam"/>
    <property type="match status" value="1"/>
</dbReference>
<proteinExistence type="inferred from homology"/>
<dbReference type="Proteomes" id="UP000309667">
    <property type="component" value="Unassembled WGS sequence"/>
</dbReference>
<organism evidence="8 9">
    <name type="scientific">Rhizobium rhizophilum</name>
    <dbReference type="NCBI Taxonomy" id="1850373"/>
    <lineage>
        <taxon>Bacteria</taxon>
        <taxon>Pseudomonadati</taxon>
        <taxon>Pseudomonadota</taxon>
        <taxon>Alphaproteobacteria</taxon>
        <taxon>Hyphomicrobiales</taxon>
        <taxon>Rhizobiaceae</taxon>
        <taxon>Rhizobium/Agrobacterium group</taxon>
        <taxon>Rhizobium</taxon>
    </lineage>
</organism>
<dbReference type="GO" id="GO:0102559">
    <property type="term" value="F:peptide chain release factor N(5)-glutamine methyltransferase activity"/>
    <property type="evidence" value="ECO:0007669"/>
    <property type="project" value="UniProtKB-EC"/>
</dbReference>
<dbReference type="Gene3D" id="3.40.50.150">
    <property type="entry name" value="Vaccinia Virus protein VP39"/>
    <property type="match status" value="1"/>
</dbReference>
<evidence type="ECO:0000256" key="4">
    <source>
        <dbReference type="ARBA" id="ARBA00048391"/>
    </source>
</evidence>
<dbReference type="Pfam" id="PF17827">
    <property type="entry name" value="PrmC_N"/>
    <property type="match status" value="1"/>
</dbReference>
<feature type="domain" description="Release factor glutamine methyltransferase N-terminal" evidence="7">
    <location>
        <begin position="11"/>
        <end position="80"/>
    </location>
</feature>
<accession>A0ABY2QQC8</accession>
<dbReference type="SUPFAM" id="SSF53335">
    <property type="entry name" value="S-adenosyl-L-methionine-dependent methyltransferases"/>
    <property type="match status" value="1"/>
</dbReference>
<dbReference type="EMBL" id="STGT01000005">
    <property type="protein sequence ID" value="THV11598.1"/>
    <property type="molecule type" value="Genomic_DNA"/>
</dbReference>
<dbReference type="InterPro" id="IPR004556">
    <property type="entry name" value="HemK-like"/>
</dbReference>
<dbReference type="RefSeq" id="WP_136559650.1">
    <property type="nucleotide sequence ID" value="NZ_STGT01000005.1"/>
</dbReference>
<evidence type="ECO:0000259" key="6">
    <source>
        <dbReference type="Pfam" id="PF05175"/>
    </source>
</evidence>
<evidence type="ECO:0000259" key="7">
    <source>
        <dbReference type="Pfam" id="PF17827"/>
    </source>
</evidence>
<dbReference type="GO" id="GO:0032259">
    <property type="term" value="P:methylation"/>
    <property type="evidence" value="ECO:0007669"/>
    <property type="project" value="UniProtKB-KW"/>
</dbReference>
<sequence length="291" mass="31504">MSGALPSARSLIADARRRFEAAGLADAATDARVLVCGLLDIRPTALLLEGEKPVALALVDLVNGAIERRLQREPVHRILGRRDFYGLDLALSTGTLEPRRDTEILVDVILPHVRSMVAKGLKPKIADLGTGTGAIALALLHECPEAEVLGIDISEDALKTATDNAERNGLGSRFRTRPGPWFDQTPERFDVIVSNPPYIRSEVVAGLEPEVTKFDPMAALDGGSDGLDAYRAIAAQAGAHLEVHGLIGLEIGFDQRHDVTQIFEQSGFSLIEERRDYGDNDRVLVFAGKLD</sequence>
<comment type="caution">
    <text evidence="8">The sequence shown here is derived from an EMBL/GenBank/DDBJ whole genome shotgun (WGS) entry which is preliminary data.</text>
</comment>
<feature type="binding site" evidence="5">
    <location>
        <position position="195"/>
    </location>
    <ligand>
        <name>S-adenosyl-L-methionine</name>
        <dbReference type="ChEBI" id="CHEBI:59789"/>
    </ligand>
</feature>
<feature type="binding site" evidence="5">
    <location>
        <begin position="129"/>
        <end position="133"/>
    </location>
    <ligand>
        <name>S-adenosyl-L-methionine</name>
        <dbReference type="ChEBI" id="CHEBI:59789"/>
    </ligand>
</feature>
<dbReference type="Gene3D" id="1.10.8.10">
    <property type="entry name" value="DNA helicase RuvA subunit, C-terminal domain"/>
    <property type="match status" value="1"/>
</dbReference>
<keyword evidence="1 5" id="KW-0489">Methyltransferase</keyword>
<keyword evidence="9" id="KW-1185">Reference proteome</keyword>
<comment type="catalytic activity">
    <reaction evidence="4 5">
        <text>L-glutaminyl-[peptide chain release factor] + S-adenosyl-L-methionine = N(5)-methyl-L-glutaminyl-[peptide chain release factor] + S-adenosyl-L-homocysteine + H(+)</text>
        <dbReference type="Rhea" id="RHEA:42896"/>
        <dbReference type="Rhea" id="RHEA-COMP:10271"/>
        <dbReference type="Rhea" id="RHEA-COMP:10272"/>
        <dbReference type="ChEBI" id="CHEBI:15378"/>
        <dbReference type="ChEBI" id="CHEBI:30011"/>
        <dbReference type="ChEBI" id="CHEBI:57856"/>
        <dbReference type="ChEBI" id="CHEBI:59789"/>
        <dbReference type="ChEBI" id="CHEBI:61891"/>
        <dbReference type="EC" id="2.1.1.297"/>
    </reaction>
</comment>
<evidence type="ECO:0000256" key="2">
    <source>
        <dbReference type="ARBA" id="ARBA00022679"/>
    </source>
</evidence>
<dbReference type="InterPro" id="IPR040758">
    <property type="entry name" value="PrmC_N"/>
</dbReference>
<dbReference type="Pfam" id="PF05175">
    <property type="entry name" value="MTS"/>
    <property type="match status" value="1"/>
</dbReference>
<dbReference type="InterPro" id="IPR050320">
    <property type="entry name" value="N5-glutamine_MTase"/>
</dbReference>
<gene>
    <name evidence="5 8" type="primary">prmC</name>
    <name evidence="8" type="ORF">E9677_19035</name>
</gene>
<dbReference type="InterPro" id="IPR002052">
    <property type="entry name" value="DNA_methylase_N6_adenine_CS"/>
</dbReference>
<dbReference type="InterPro" id="IPR029063">
    <property type="entry name" value="SAM-dependent_MTases_sf"/>
</dbReference>
<dbReference type="CDD" id="cd02440">
    <property type="entry name" value="AdoMet_MTases"/>
    <property type="match status" value="1"/>
</dbReference>
<dbReference type="PROSITE" id="PS00092">
    <property type="entry name" value="N6_MTASE"/>
    <property type="match status" value="1"/>
</dbReference>
<dbReference type="HAMAP" id="MF_02126">
    <property type="entry name" value="RF_methyltr_PrmC"/>
    <property type="match status" value="1"/>
</dbReference>
<keyword evidence="2 5" id="KW-0808">Transferase</keyword>
<feature type="domain" description="Methyltransferase small" evidence="6">
    <location>
        <begin position="119"/>
        <end position="200"/>
    </location>
</feature>
<dbReference type="InterPro" id="IPR019874">
    <property type="entry name" value="RF_methyltr_PrmC"/>
</dbReference>
<dbReference type="EC" id="2.1.1.297" evidence="5"/>
<feature type="binding site" evidence="5">
    <location>
        <position position="181"/>
    </location>
    <ligand>
        <name>S-adenosyl-L-methionine</name>
        <dbReference type="ChEBI" id="CHEBI:59789"/>
    </ligand>
</feature>
<protein>
    <recommendedName>
        <fullName evidence="5">Release factor glutamine methyltransferase</fullName>
        <shortName evidence="5">RF MTase</shortName>
        <ecNumber evidence="5">2.1.1.297</ecNumber>
    </recommendedName>
    <alternativeName>
        <fullName evidence="5">N5-glutamine methyltransferase PrmC</fullName>
    </alternativeName>
    <alternativeName>
        <fullName evidence="5">Protein-(glutamine-N5) MTase PrmC</fullName>
    </alternativeName>
    <alternativeName>
        <fullName evidence="5">Protein-glutamine N-methyltransferase PrmC</fullName>
    </alternativeName>
</protein>
<dbReference type="PANTHER" id="PTHR18895">
    <property type="entry name" value="HEMK METHYLTRANSFERASE"/>
    <property type="match status" value="1"/>
</dbReference>